<keyword evidence="2" id="KW-1185">Reference proteome</keyword>
<evidence type="ECO:0000313" key="1">
    <source>
        <dbReference type="EMBL" id="TRZ14917.1"/>
    </source>
</evidence>
<protein>
    <submittedName>
        <fullName evidence="1">Uncharacterized protein</fullName>
    </submittedName>
</protein>
<name>A0A8K1GB34_9PASS</name>
<dbReference type="Proteomes" id="UP000796761">
    <property type="component" value="Unassembled WGS sequence"/>
</dbReference>
<dbReference type="AlphaFoldDB" id="A0A8K1GB34"/>
<sequence length="94" mass="10904">MQSSKVTISFQIWYSQKSAGPFPACDNFKTPPGHLSKIIVIINKIIRLQVMKYYKETQVWTQAQEVLNISDEESEGRVRKQFEPLENKAAWLLC</sequence>
<accession>A0A8K1GB34</accession>
<comment type="caution">
    <text evidence="1">The sequence shown here is derived from an EMBL/GenBank/DDBJ whole genome shotgun (WGS) entry which is preliminary data.</text>
</comment>
<proteinExistence type="predicted"/>
<dbReference type="EMBL" id="SWJQ01000398">
    <property type="protein sequence ID" value="TRZ14917.1"/>
    <property type="molecule type" value="Genomic_DNA"/>
</dbReference>
<gene>
    <name evidence="1" type="ORF">HGM15179_012181</name>
</gene>
<evidence type="ECO:0000313" key="2">
    <source>
        <dbReference type="Proteomes" id="UP000796761"/>
    </source>
</evidence>
<organism evidence="1 2">
    <name type="scientific">Zosterops borbonicus</name>
    <dbReference type="NCBI Taxonomy" id="364589"/>
    <lineage>
        <taxon>Eukaryota</taxon>
        <taxon>Metazoa</taxon>
        <taxon>Chordata</taxon>
        <taxon>Craniata</taxon>
        <taxon>Vertebrata</taxon>
        <taxon>Euteleostomi</taxon>
        <taxon>Archelosauria</taxon>
        <taxon>Archosauria</taxon>
        <taxon>Dinosauria</taxon>
        <taxon>Saurischia</taxon>
        <taxon>Theropoda</taxon>
        <taxon>Coelurosauria</taxon>
        <taxon>Aves</taxon>
        <taxon>Neognathae</taxon>
        <taxon>Neoaves</taxon>
        <taxon>Telluraves</taxon>
        <taxon>Australaves</taxon>
        <taxon>Passeriformes</taxon>
        <taxon>Sylvioidea</taxon>
        <taxon>Zosteropidae</taxon>
        <taxon>Zosterops</taxon>
    </lineage>
</organism>
<reference evidence="1" key="1">
    <citation type="submission" date="2019-04" db="EMBL/GenBank/DDBJ databases">
        <title>Genome assembly of Zosterops borbonicus 15179.</title>
        <authorList>
            <person name="Leroy T."/>
            <person name="Anselmetti Y."/>
            <person name="Tilak M.-K."/>
            <person name="Nabholz B."/>
        </authorList>
    </citation>
    <scope>NUCLEOTIDE SEQUENCE</scope>
    <source>
        <strain evidence="1">HGM_15179</strain>
        <tissue evidence="1">Muscle</tissue>
    </source>
</reference>